<accession>A0A0R1N334</accession>
<sequence>MDYENNEVEDAVRIESNNAIGTLRINGLFDYSSDRTIIDAFEKLRIWTAREITPRIVIQVIQTPGIGPAKVQRIIDVLTPLIQNSQDTVLVHQLDQVLVRIHGFENSVTEQRVTNLPVMLAKDETTVADIFSDMRQPGLLNAFRSAAVEKLSDLTPEKLVLVLRGRSIGIKRRDQILEILDDYAQRALLLTSPKIAATPVTVIAPLLTTTHRELSEEIERRNGIVYTTTCSDFLTSARYSVLRVLIHRQSTRDQNSVGQENLYGGLPTWIQAISRFLEADFGLSREQTMGELQAVSDQALIENINTYHALQQGKTFDLNAFEKTLLPNRAVSFRQGMIEGQSTTDIAKQLGLSRNRGYQSMAANDVAFSRYWQKNQLTLHLLLATKCESFNISEHYTPRLAKVVQKSLKDEDAVADLWFS</sequence>
<name>A0A0R1N334_9LACO</name>
<keyword evidence="2" id="KW-1185">Reference proteome</keyword>
<organism evidence="1 2">
    <name type="scientific">Schleiferilactobacillus perolens DSM 12744</name>
    <dbReference type="NCBI Taxonomy" id="1423792"/>
    <lineage>
        <taxon>Bacteria</taxon>
        <taxon>Bacillati</taxon>
        <taxon>Bacillota</taxon>
        <taxon>Bacilli</taxon>
        <taxon>Lactobacillales</taxon>
        <taxon>Lactobacillaceae</taxon>
        <taxon>Schleiferilactobacillus</taxon>
    </lineage>
</organism>
<dbReference type="AlphaFoldDB" id="A0A0R1N334"/>
<dbReference type="RefSeq" id="WP_057817545.1">
    <property type="nucleotide sequence ID" value="NZ_AZEC01000001.1"/>
</dbReference>
<dbReference type="OrthoDB" id="9853991at2"/>
<dbReference type="EMBL" id="AZEC01000001">
    <property type="protein sequence ID" value="KRL14655.1"/>
    <property type="molecule type" value="Genomic_DNA"/>
</dbReference>
<comment type="caution">
    <text evidence="1">The sequence shown here is derived from an EMBL/GenBank/DDBJ whole genome shotgun (WGS) entry which is preliminary data.</text>
</comment>
<gene>
    <name evidence="1" type="ORF">FD09_GL000310</name>
</gene>
<evidence type="ECO:0000313" key="2">
    <source>
        <dbReference type="Proteomes" id="UP000051330"/>
    </source>
</evidence>
<reference evidence="1 2" key="1">
    <citation type="journal article" date="2015" name="Genome Announc.">
        <title>Expanding the biotechnology potential of lactobacilli through comparative genomics of 213 strains and associated genera.</title>
        <authorList>
            <person name="Sun Z."/>
            <person name="Harris H.M."/>
            <person name="McCann A."/>
            <person name="Guo C."/>
            <person name="Argimon S."/>
            <person name="Zhang W."/>
            <person name="Yang X."/>
            <person name="Jeffery I.B."/>
            <person name="Cooney J.C."/>
            <person name="Kagawa T.F."/>
            <person name="Liu W."/>
            <person name="Song Y."/>
            <person name="Salvetti E."/>
            <person name="Wrobel A."/>
            <person name="Rasinkangas P."/>
            <person name="Parkhill J."/>
            <person name="Rea M.C."/>
            <person name="O'Sullivan O."/>
            <person name="Ritari J."/>
            <person name="Douillard F.P."/>
            <person name="Paul Ross R."/>
            <person name="Yang R."/>
            <person name="Briner A.E."/>
            <person name="Felis G.E."/>
            <person name="de Vos W.M."/>
            <person name="Barrangou R."/>
            <person name="Klaenhammer T.R."/>
            <person name="Caufield P.W."/>
            <person name="Cui Y."/>
            <person name="Zhang H."/>
            <person name="O'Toole P.W."/>
        </authorList>
    </citation>
    <scope>NUCLEOTIDE SEQUENCE [LARGE SCALE GENOMIC DNA]</scope>
    <source>
        <strain evidence="1 2">DSM 12744</strain>
    </source>
</reference>
<dbReference type="Proteomes" id="UP000051330">
    <property type="component" value="Unassembled WGS sequence"/>
</dbReference>
<proteinExistence type="predicted"/>
<evidence type="ECO:0000313" key="1">
    <source>
        <dbReference type="EMBL" id="KRL14655.1"/>
    </source>
</evidence>
<dbReference type="PATRIC" id="fig|1423792.3.peg.313"/>
<dbReference type="STRING" id="1423792.FD09_GL000310"/>
<protein>
    <submittedName>
        <fullName evidence="1">Uncharacterized protein</fullName>
    </submittedName>
</protein>